<dbReference type="EMBL" id="JANRMS010000276">
    <property type="protein sequence ID" value="KAJ3542791.1"/>
    <property type="molecule type" value="Genomic_DNA"/>
</dbReference>
<evidence type="ECO:0000313" key="2">
    <source>
        <dbReference type="Proteomes" id="UP001148629"/>
    </source>
</evidence>
<evidence type="ECO:0000313" key="1">
    <source>
        <dbReference type="EMBL" id="KAJ3542791.1"/>
    </source>
</evidence>
<accession>A0ACC1SME4</accession>
<keyword evidence="2" id="KW-1185">Reference proteome</keyword>
<reference evidence="1" key="1">
    <citation type="submission" date="2022-08" db="EMBL/GenBank/DDBJ databases">
        <title>Genome Sequence of Fusarium decemcellulare.</title>
        <authorList>
            <person name="Buettner E."/>
        </authorList>
    </citation>
    <scope>NUCLEOTIDE SEQUENCE</scope>
    <source>
        <strain evidence="1">Babe19</strain>
    </source>
</reference>
<dbReference type="Proteomes" id="UP001148629">
    <property type="component" value="Unassembled WGS sequence"/>
</dbReference>
<sequence>MKLLRVTPLLSLGLASPLLPRQDDNPSISTGCETADLTPANWLANGIDATIAGSTGFGQAANWPKLFLQNDNPKLEFECADLNNPEKCTIPKNFVFLENTSQFEGTVCGAFRNPQLGFIGQAWVNLYTHLRNINNAVQPAVNNILNTAFIDDLVAQSTSEPLPIPKDVLFKLVEVSLLFIPNPVGAGLGAFRTVASAFTKLANKALKISTDEAADQEQNISDQPKVLRYLLGRVPAWMQESLKQQNDDIFVNSHTDNTLAGMLKDGKAISTPDTQYDYQKAIERNLKVFALAHLWTKISMTLLVSNPTTEGRCLAGARMGDKCMEFKYPDGVVGVTLATGENPRNAGAAITSTGLTFETVVTNALDCFTQGKTFSDADFDGFLTLDASDDQAIPTCLLGFPVTVVQN</sequence>
<name>A0ACC1SME4_9HYPO</name>
<organism evidence="1 2">
    <name type="scientific">Fusarium decemcellulare</name>
    <dbReference type="NCBI Taxonomy" id="57161"/>
    <lineage>
        <taxon>Eukaryota</taxon>
        <taxon>Fungi</taxon>
        <taxon>Dikarya</taxon>
        <taxon>Ascomycota</taxon>
        <taxon>Pezizomycotina</taxon>
        <taxon>Sordariomycetes</taxon>
        <taxon>Hypocreomycetidae</taxon>
        <taxon>Hypocreales</taxon>
        <taxon>Nectriaceae</taxon>
        <taxon>Fusarium</taxon>
        <taxon>Fusarium decemcellulare species complex</taxon>
    </lineage>
</organism>
<proteinExistence type="predicted"/>
<comment type="caution">
    <text evidence="1">The sequence shown here is derived from an EMBL/GenBank/DDBJ whole genome shotgun (WGS) entry which is preliminary data.</text>
</comment>
<protein>
    <submittedName>
        <fullName evidence="1">Uncharacterized protein</fullName>
    </submittedName>
</protein>
<gene>
    <name evidence="1" type="ORF">NM208_g3909</name>
</gene>